<evidence type="ECO:0000313" key="2">
    <source>
        <dbReference type="EMBL" id="KAH3713501.1"/>
    </source>
</evidence>
<evidence type="ECO:0000313" key="3">
    <source>
        <dbReference type="Proteomes" id="UP000828390"/>
    </source>
</evidence>
<feature type="region of interest" description="Disordered" evidence="1">
    <location>
        <begin position="18"/>
        <end position="72"/>
    </location>
</feature>
<gene>
    <name evidence="2" type="ORF">DPMN_073293</name>
</gene>
<sequence>MRFTHRRPIDVTGALISLEQRGVIPPDSTATEQPSAQPHLPPSLPPPSLPPSLPHYRHSIPPSTPDLTLTSL</sequence>
<reference evidence="2" key="1">
    <citation type="journal article" date="2019" name="bioRxiv">
        <title>The Genome of the Zebra Mussel, Dreissena polymorpha: A Resource for Invasive Species Research.</title>
        <authorList>
            <person name="McCartney M.A."/>
            <person name="Auch B."/>
            <person name="Kono T."/>
            <person name="Mallez S."/>
            <person name="Zhang Y."/>
            <person name="Obille A."/>
            <person name="Becker A."/>
            <person name="Abrahante J.E."/>
            <person name="Garbe J."/>
            <person name="Badalamenti J.P."/>
            <person name="Herman A."/>
            <person name="Mangelson H."/>
            <person name="Liachko I."/>
            <person name="Sullivan S."/>
            <person name="Sone E.D."/>
            <person name="Koren S."/>
            <person name="Silverstein K.A.T."/>
            <person name="Beckman K.B."/>
            <person name="Gohl D.M."/>
        </authorList>
    </citation>
    <scope>NUCLEOTIDE SEQUENCE</scope>
    <source>
        <strain evidence="2">Duluth1</strain>
        <tissue evidence="2">Whole animal</tissue>
    </source>
</reference>
<dbReference type="AlphaFoldDB" id="A0A9D4HAQ3"/>
<comment type="caution">
    <text evidence="2">The sequence shown here is derived from an EMBL/GenBank/DDBJ whole genome shotgun (WGS) entry which is preliminary data.</text>
</comment>
<organism evidence="2 3">
    <name type="scientific">Dreissena polymorpha</name>
    <name type="common">Zebra mussel</name>
    <name type="synonym">Mytilus polymorpha</name>
    <dbReference type="NCBI Taxonomy" id="45954"/>
    <lineage>
        <taxon>Eukaryota</taxon>
        <taxon>Metazoa</taxon>
        <taxon>Spiralia</taxon>
        <taxon>Lophotrochozoa</taxon>
        <taxon>Mollusca</taxon>
        <taxon>Bivalvia</taxon>
        <taxon>Autobranchia</taxon>
        <taxon>Heteroconchia</taxon>
        <taxon>Euheterodonta</taxon>
        <taxon>Imparidentia</taxon>
        <taxon>Neoheterodontei</taxon>
        <taxon>Myida</taxon>
        <taxon>Dreissenoidea</taxon>
        <taxon>Dreissenidae</taxon>
        <taxon>Dreissena</taxon>
    </lineage>
</organism>
<accession>A0A9D4HAQ3</accession>
<evidence type="ECO:0000256" key="1">
    <source>
        <dbReference type="SAM" id="MobiDB-lite"/>
    </source>
</evidence>
<dbReference type="EMBL" id="JAIWYP010000014">
    <property type="protein sequence ID" value="KAH3713501.1"/>
    <property type="molecule type" value="Genomic_DNA"/>
</dbReference>
<proteinExistence type="predicted"/>
<keyword evidence="3" id="KW-1185">Reference proteome</keyword>
<protein>
    <submittedName>
        <fullName evidence="2">Uncharacterized protein</fullName>
    </submittedName>
</protein>
<feature type="compositionally biased region" description="Pro residues" evidence="1">
    <location>
        <begin position="39"/>
        <end position="53"/>
    </location>
</feature>
<name>A0A9D4HAQ3_DREPO</name>
<reference evidence="2" key="2">
    <citation type="submission" date="2020-11" db="EMBL/GenBank/DDBJ databases">
        <authorList>
            <person name="McCartney M.A."/>
            <person name="Auch B."/>
            <person name="Kono T."/>
            <person name="Mallez S."/>
            <person name="Becker A."/>
            <person name="Gohl D.M."/>
            <person name="Silverstein K.A.T."/>
            <person name="Koren S."/>
            <person name="Bechman K.B."/>
            <person name="Herman A."/>
            <person name="Abrahante J.E."/>
            <person name="Garbe J."/>
        </authorList>
    </citation>
    <scope>NUCLEOTIDE SEQUENCE</scope>
    <source>
        <strain evidence="2">Duluth1</strain>
        <tissue evidence="2">Whole animal</tissue>
    </source>
</reference>
<dbReference type="Proteomes" id="UP000828390">
    <property type="component" value="Unassembled WGS sequence"/>
</dbReference>